<gene>
    <name evidence="4" type="ORF">A7L45_08260</name>
</gene>
<dbReference type="KEGG" id="ceu:A7L45_08260"/>
<evidence type="ECO:0000259" key="3">
    <source>
        <dbReference type="Pfam" id="PF03358"/>
    </source>
</evidence>
<evidence type="ECO:0000256" key="1">
    <source>
        <dbReference type="ARBA" id="ARBA00022630"/>
    </source>
</evidence>
<organism evidence="4 5">
    <name type="scientific">Clostridium estertheticum subsp. estertheticum</name>
    <dbReference type="NCBI Taxonomy" id="1552"/>
    <lineage>
        <taxon>Bacteria</taxon>
        <taxon>Bacillati</taxon>
        <taxon>Bacillota</taxon>
        <taxon>Clostridia</taxon>
        <taxon>Eubacteriales</taxon>
        <taxon>Clostridiaceae</taxon>
        <taxon>Clostridium</taxon>
    </lineage>
</organism>
<keyword evidence="1" id="KW-0285">Flavoprotein</keyword>
<dbReference type="Proteomes" id="UP000182569">
    <property type="component" value="Chromosome"/>
</dbReference>
<dbReference type="STRING" id="1552.A7L45_08260"/>
<evidence type="ECO:0000313" key="5">
    <source>
        <dbReference type="Proteomes" id="UP000182569"/>
    </source>
</evidence>
<dbReference type="GO" id="GO:0016491">
    <property type="term" value="F:oxidoreductase activity"/>
    <property type="evidence" value="ECO:0007669"/>
    <property type="project" value="InterPro"/>
</dbReference>
<keyword evidence="5" id="KW-1185">Reference proteome</keyword>
<reference evidence="5" key="1">
    <citation type="journal article" date="2016" name="Front. Microbiol.">
        <title>Complete Genome Sequence of Clostridium estertheticum DSM 8809, a Microbe Identified in Spoiled Vacuum Packed Beef.</title>
        <authorList>
            <person name="Yu Z."/>
            <person name="Gunn L."/>
            <person name="Brennan E."/>
            <person name="Reid R."/>
            <person name="Wall P.G."/>
            <person name="Gaora O.P."/>
            <person name="Hurley D."/>
            <person name="Bolton D."/>
            <person name="Fanning S."/>
        </authorList>
    </citation>
    <scope>NUCLEOTIDE SEQUENCE [LARGE SCALE GENOMIC DNA]</scope>
    <source>
        <strain evidence="5">DSM 8809</strain>
    </source>
</reference>
<evidence type="ECO:0000256" key="2">
    <source>
        <dbReference type="ARBA" id="ARBA00022643"/>
    </source>
</evidence>
<proteinExistence type="predicted"/>
<dbReference type="InterPro" id="IPR005025">
    <property type="entry name" value="FMN_Rdtase-like_dom"/>
</dbReference>
<dbReference type="InterPro" id="IPR051796">
    <property type="entry name" value="ISF_SsuE-like"/>
</dbReference>
<protein>
    <submittedName>
        <fullName evidence="4">Flavodoxin</fullName>
    </submittedName>
</protein>
<dbReference type="InterPro" id="IPR029039">
    <property type="entry name" value="Flavoprotein-like_sf"/>
</dbReference>
<dbReference type="AlphaFoldDB" id="A0A1J0GFK0"/>
<dbReference type="RefSeq" id="WP_071612356.1">
    <property type="nucleotide sequence ID" value="NZ_CP015756.1"/>
</dbReference>
<dbReference type="PANTHER" id="PTHR43278">
    <property type="entry name" value="NAD(P)H-DEPENDENT FMN-CONTAINING OXIDOREDUCTASE YWQN-RELATED"/>
    <property type="match status" value="1"/>
</dbReference>
<keyword evidence="2" id="KW-0288">FMN</keyword>
<accession>A0A1J0GFK0</accession>
<dbReference type="Gene3D" id="3.40.50.360">
    <property type="match status" value="1"/>
</dbReference>
<dbReference type="Pfam" id="PF03358">
    <property type="entry name" value="FMN_red"/>
    <property type="match status" value="1"/>
</dbReference>
<sequence>MKAILICDSDLKTENSEALQRSLMNLFLQKNIKIKLFEINRDNVKNCIGCFGCWIKTPGECVIDDSLNNINKAYVNSDLAIYLTPVVFGQYSSNIKNVIDRFIPTVLPFFEKKNGTTAHPKRYEKYPKQVLIGYSDDLTKEEKDTFITLTSGKYTKSFDKVLLSVSDKDNENIINQIL</sequence>
<name>A0A1J0GFK0_9CLOT</name>
<dbReference type="PANTHER" id="PTHR43278:SF2">
    <property type="entry name" value="IRON-SULFUR FLAVOPROTEIN"/>
    <property type="match status" value="1"/>
</dbReference>
<feature type="domain" description="NADPH-dependent FMN reductase-like" evidence="3">
    <location>
        <begin position="1"/>
        <end position="102"/>
    </location>
</feature>
<dbReference type="SUPFAM" id="SSF52218">
    <property type="entry name" value="Flavoproteins"/>
    <property type="match status" value="1"/>
</dbReference>
<evidence type="ECO:0000313" key="4">
    <source>
        <dbReference type="EMBL" id="APC40063.1"/>
    </source>
</evidence>
<dbReference type="EMBL" id="CP015756">
    <property type="protein sequence ID" value="APC40063.1"/>
    <property type="molecule type" value="Genomic_DNA"/>
</dbReference>
<dbReference type="OrthoDB" id="9805976at2"/>